<feature type="region of interest" description="Disordered" evidence="1">
    <location>
        <begin position="687"/>
        <end position="710"/>
    </location>
</feature>
<dbReference type="PANTHER" id="PTHR23509:SF10">
    <property type="entry name" value="LD21067P"/>
    <property type="match status" value="1"/>
</dbReference>
<comment type="caution">
    <text evidence="3">The sequence shown here is derived from an EMBL/GenBank/DDBJ whole genome shotgun (WGS) entry which is preliminary data.</text>
</comment>
<keyword evidence="4" id="KW-1185">Reference proteome</keyword>
<dbReference type="OrthoDB" id="69269at2759"/>
<reference evidence="3" key="1">
    <citation type="submission" date="2020-06" db="EMBL/GenBank/DDBJ databases">
        <authorList>
            <consortium name="Plant Systems Biology data submission"/>
        </authorList>
    </citation>
    <scope>NUCLEOTIDE SEQUENCE</scope>
    <source>
        <strain evidence="3">D6</strain>
    </source>
</reference>
<evidence type="ECO:0000313" key="3">
    <source>
        <dbReference type="EMBL" id="CAB9516223.1"/>
    </source>
</evidence>
<feature type="region of interest" description="Disordered" evidence="1">
    <location>
        <begin position="372"/>
        <end position="408"/>
    </location>
</feature>
<dbReference type="GO" id="GO:0046872">
    <property type="term" value="F:metal ion binding"/>
    <property type="evidence" value="ECO:0007669"/>
    <property type="project" value="InterPro"/>
</dbReference>
<dbReference type="SMART" id="SM01127">
    <property type="entry name" value="DDHD"/>
    <property type="match status" value="1"/>
</dbReference>
<evidence type="ECO:0000313" key="4">
    <source>
        <dbReference type="Proteomes" id="UP001153069"/>
    </source>
</evidence>
<dbReference type="Pfam" id="PF02862">
    <property type="entry name" value="DDHD"/>
    <property type="match status" value="2"/>
</dbReference>
<evidence type="ECO:0000256" key="1">
    <source>
        <dbReference type="SAM" id="MobiDB-lite"/>
    </source>
</evidence>
<dbReference type="InterPro" id="IPR004177">
    <property type="entry name" value="DDHD_dom"/>
</dbReference>
<feature type="compositionally biased region" description="Polar residues" evidence="1">
    <location>
        <begin position="390"/>
        <end position="405"/>
    </location>
</feature>
<dbReference type="GO" id="GO:0004620">
    <property type="term" value="F:phospholipase activity"/>
    <property type="evidence" value="ECO:0007669"/>
    <property type="project" value="TreeGrafter"/>
</dbReference>
<accession>A0A9N8HMS7</accession>
<dbReference type="Proteomes" id="UP001153069">
    <property type="component" value="Unassembled WGS sequence"/>
</dbReference>
<dbReference type="PANTHER" id="PTHR23509">
    <property type="entry name" value="PA-PL1 PHOSPHOLIPASE FAMILY"/>
    <property type="match status" value="1"/>
</dbReference>
<proteinExistence type="predicted"/>
<dbReference type="EMBL" id="CAICTM010000767">
    <property type="protein sequence ID" value="CAB9516223.1"/>
    <property type="molecule type" value="Genomic_DNA"/>
</dbReference>
<evidence type="ECO:0000259" key="2">
    <source>
        <dbReference type="PROSITE" id="PS51043"/>
    </source>
</evidence>
<name>A0A9N8HMS7_9STRA</name>
<dbReference type="GO" id="GO:0005737">
    <property type="term" value="C:cytoplasm"/>
    <property type="evidence" value="ECO:0007669"/>
    <property type="project" value="TreeGrafter"/>
</dbReference>
<sequence>MPNWDGIEDVSSEPLRVWFSRIKDTDDWLPLRKVDCFALNDSAEGVTSVIVEGGRSTADKEKLIITSNFHRAPDRMLASAIWFVRKEANSKDKVTNLVPIFDWTDSQRIENLYQVAVGATSSFGPGIDKVLKEEVELSDKSKVSVVQSHGGTVLSMKKKPEGWLVSREDLQRGYGLYTVEGEDNERMLGPLKHLIFVVHGIGEAIWSREDTSMSSLREECNRMRITVQTRQIEEWRKQCEKAKKEGKPIPTMPDRIEIIPIEWYDRIHSSSSSLSKSLKATTLPTIPALRGIANEAVFDVLMYMTPGYCLPVLECVTAQINSYYEKFLEVHPRFLLDGGKCNLVGHSLGSVICWDLLSILKDFGFGDDNYTTTNNSTTSVPRQPLGGEGSTRQSSGGVNFTNNGETGVGLGFETYGTKKAEEEKDVQPQNGTWGPTLPDNLKETLPFIPENVVFLGSPLGMFLTLRGAHPVFNDMRKELDEQVRRKVAAKENNETNPQIMDQGEESAPPPASSTDEEEELKLPYASPFSFPINGGLYNIFHPSDPVAYRIEPLLLPPEMEAEEFPNPVHVTVQGQGVRFHVKAQQIGDEIGKVLDGRRGTFATFIQQSLSALGKHGEVEIRAIEAEKSNNIPMGPQVFPLGGKSSRVDYQLQRGVVDNEYISAVMAHSSYFVNTDVLDFFIDLAGPFPPGGEEPPKEEDSGGRMIQPMDL</sequence>
<feature type="region of interest" description="Disordered" evidence="1">
    <location>
        <begin position="489"/>
        <end position="520"/>
    </location>
</feature>
<dbReference type="PROSITE" id="PS51043">
    <property type="entry name" value="DDHD"/>
    <property type="match status" value="1"/>
</dbReference>
<dbReference type="AlphaFoldDB" id="A0A9N8HMS7"/>
<gene>
    <name evidence="3" type="ORF">SEMRO_768_G199690.1</name>
</gene>
<feature type="domain" description="DDHD" evidence="2">
    <location>
        <begin position="445"/>
        <end position="686"/>
    </location>
</feature>
<protein>
    <submittedName>
        <fullName evidence="3">SEC23-interacting protein</fullName>
    </submittedName>
</protein>
<organism evidence="3 4">
    <name type="scientific">Seminavis robusta</name>
    <dbReference type="NCBI Taxonomy" id="568900"/>
    <lineage>
        <taxon>Eukaryota</taxon>
        <taxon>Sar</taxon>
        <taxon>Stramenopiles</taxon>
        <taxon>Ochrophyta</taxon>
        <taxon>Bacillariophyta</taxon>
        <taxon>Bacillariophyceae</taxon>
        <taxon>Bacillariophycidae</taxon>
        <taxon>Naviculales</taxon>
        <taxon>Naviculaceae</taxon>
        <taxon>Seminavis</taxon>
    </lineage>
</organism>
<dbReference type="InterPro" id="IPR058055">
    <property type="entry name" value="PA-PLA1"/>
</dbReference>